<comment type="caution">
    <text evidence="7">The sequence shown here is derived from an EMBL/GenBank/DDBJ whole genome shotgun (WGS) entry which is preliminary data.</text>
</comment>
<reference evidence="7 8" key="1">
    <citation type="submission" date="2018-09" db="EMBL/GenBank/DDBJ databases">
        <title>Genome sequencing of Nocardioides immobilis CCTCC AB 2017083 for comparison to Nocardioides silvaticus.</title>
        <authorList>
            <person name="Li C."/>
            <person name="Wang G."/>
        </authorList>
    </citation>
    <scope>NUCLEOTIDE SEQUENCE [LARGE SCALE GENOMIC DNA]</scope>
    <source>
        <strain evidence="7 8">CCTCC AB 2017083</strain>
    </source>
</reference>
<dbReference type="PANTHER" id="PTHR11070:SF45">
    <property type="entry name" value="DNA 3'-5' HELICASE"/>
    <property type="match status" value="1"/>
</dbReference>
<evidence type="ECO:0000313" key="7">
    <source>
        <dbReference type="EMBL" id="RHW26019.1"/>
    </source>
</evidence>
<evidence type="ECO:0000256" key="4">
    <source>
        <dbReference type="ARBA" id="ARBA00022840"/>
    </source>
</evidence>
<keyword evidence="1 5" id="KW-0547">Nucleotide-binding</keyword>
<dbReference type="InterPro" id="IPR000212">
    <property type="entry name" value="DNA_helicase_UvrD/REP"/>
</dbReference>
<dbReference type="Gene3D" id="3.40.50.300">
    <property type="entry name" value="P-loop containing nucleotide triphosphate hydrolases"/>
    <property type="match status" value="3"/>
</dbReference>
<keyword evidence="3 5" id="KW-0347">Helicase</keyword>
<organism evidence="7 8">
    <name type="scientific">Nocardioides immobilis</name>
    <dbReference type="NCBI Taxonomy" id="2049295"/>
    <lineage>
        <taxon>Bacteria</taxon>
        <taxon>Bacillati</taxon>
        <taxon>Actinomycetota</taxon>
        <taxon>Actinomycetes</taxon>
        <taxon>Propionibacteriales</taxon>
        <taxon>Nocardioidaceae</taxon>
        <taxon>Nocardioides</taxon>
    </lineage>
</organism>
<sequence length="735" mass="80291">MADQLVDREVASEQAFVDRVYQQLERAGVAAQQLAKEGHSRGRLGHEGGLVERDAMVFQAAKRIAQLDAAHEGLVFGRLDMTAAVDPLPRYVGRIGLRDDNHDSLIIDWRAPAAAVFYQATAAEPHEVIRRRVLRCTGPRVVGVEDELLDAEALTDAEAAGRELPIVGEGALMAQLSRARDRSMHSIVATIQAEQDKAIRAPSKGVVSISGGPGTGKTVVALHRAAYLLYNERRRYESGGVLIVGPSGVFMRYIERVLPSLGETAVALRSLGEVVDGFRATRHDEPAVADVKGSERMAEVMRRAARQQAPGSPTEYRVFFRDDRIHLDRGALGRVRRHLMSQGRRNKQLPRVSAALLDAMWRQVRGERGREHGREKFDDEMLSRNDFLDFALGWWPPLDAPTVLSWLRDPEFLARVAEGVLSTEEQRLLLKSWSGTTATVNLSIEDMPLLDELRYALGDVPHKADDERDDPVSLIEGAVDIQELMTASDREYAPSGRAWSAPTHSIEDDPFAHVLIDEAQDLTPMQWRMVGRRGRTASWTIVGDPAQSSWPAPEEAAAVRAAVLEGKQIHEFHLSTNYRNSAEIYDFAAAYAGRVGLNADLPEAVRRTGAEPTVITGSADLEAATREAVVGTAGRVNGTVGVVVPAARRSEVNAWLASWPELADDARGARAAIDSSVPPSGDDRVVVLTGLDTKGLEFDGIVVVSPDEIEAESATGRATLYVVLTRATQLLTTVS</sequence>
<name>A0A417Y059_9ACTN</name>
<feature type="binding site" evidence="5">
    <location>
        <begin position="211"/>
        <end position="218"/>
    </location>
    <ligand>
        <name>ATP</name>
        <dbReference type="ChEBI" id="CHEBI:30616"/>
    </ligand>
</feature>
<keyword evidence="8" id="KW-1185">Reference proteome</keyword>
<dbReference type="Pfam" id="PF13245">
    <property type="entry name" value="AAA_19"/>
    <property type="match status" value="1"/>
</dbReference>
<dbReference type="AlphaFoldDB" id="A0A417Y059"/>
<dbReference type="EMBL" id="QXGH01000020">
    <property type="protein sequence ID" value="RHW26019.1"/>
    <property type="molecule type" value="Genomic_DNA"/>
</dbReference>
<feature type="domain" description="UvrD-like helicase ATP-binding" evidence="6">
    <location>
        <begin position="190"/>
        <end position="581"/>
    </location>
</feature>
<dbReference type="InterPro" id="IPR027417">
    <property type="entry name" value="P-loop_NTPase"/>
</dbReference>
<dbReference type="RefSeq" id="WP_118926431.1">
    <property type="nucleotide sequence ID" value="NZ_QXGH01000020.1"/>
</dbReference>
<dbReference type="SUPFAM" id="SSF52540">
    <property type="entry name" value="P-loop containing nucleoside triphosphate hydrolases"/>
    <property type="match status" value="1"/>
</dbReference>
<dbReference type="OrthoDB" id="9787585at2"/>
<evidence type="ECO:0000256" key="2">
    <source>
        <dbReference type="ARBA" id="ARBA00022801"/>
    </source>
</evidence>
<evidence type="ECO:0000256" key="3">
    <source>
        <dbReference type="ARBA" id="ARBA00022806"/>
    </source>
</evidence>
<dbReference type="PROSITE" id="PS51198">
    <property type="entry name" value="UVRD_HELICASE_ATP_BIND"/>
    <property type="match status" value="1"/>
</dbReference>
<dbReference type="GO" id="GO:0003677">
    <property type="term" value="F:DNA binding"/>
    <property type="evidence" value="ECO:0007669"/>
    <property type="project" value="InterPro"/>
</dbReference>
<proteinExistence type="predicted"/>
<dbReference type="PANTHER" id="PTHR11070">
    <property type="entry name" value="UVRD / RECB / PCRA DNA HELICASE FAMILY MEMBER"/>
    <property type="match status" value="1"/>
</dbReference>
<keyword evidence="4 5" id="KW-0067">ATP-binding</keyword>
<dbReference type="Proteomes" id="UP000283644">
    <property type="component" value="Unassembled WGS sequence"/>
</dbReference>
<evidence type="ECO:0000256" key="1">
    <source>
        <dbReference type="ARBA" id="ARBA00022741"/>
    </source>
</evidence>
<evidence type="ECO:0000259" key="6">
    <source>
        <dbReference type="PROSITE" id="PS51198"/>
    </source>
</evidence>
<dbReference type="GO" id="GO:0005524">
    <property type="term" value="F:ATP binding"/>
    <property type="evidence" value="ECO:0007669"/>
    <property type="project" value="UniProtKB-UniRule"/>
</dbReference>
<dbReference type="GO" id="GO:0016787">
    <property type="term" value="F:hydrolase activity"/>
    <property type="evidence" value="ECO:0007669"/>
    <property type="project" value="UniProtKB-UniRule"/>
</dbReference>
<dbReference type="InterPro" id="IPR014016">
    <property type="entry name" value="UvrD-like_ATP-bd"/>
</dbReference>
<protein>
    <submittedName>
        <fullName evidence="7">Helicase</fullName>
    </submittedName>
</protein>
<dbReference type="GO" id="GO:0005829">
    <property type="term" value="C:cytosol"/>
    <property type="evidence" value="ECO:0007669"/>
    <property type="project" value="TreeGrafter"/>
</dbReference>
<keyword evidence="2 5" id="KW-0378">Hydrolase</keyword>
<dbReference type="GO" id="GO:0043138">
    <property type="term" value="F:3'-5' DNA helicase activity"/>
    <property type="evidence" value="ECO:0007669"/>
    <property type="project" value="TreeGrafter"/>
</dbReference>
<dbReference type="GO" id="GO:0000725">
    <property type="term" value="P:recombinational repair"/>
    <property type="evidence" value="ECO:0007669"/>
    <property type="project" value="TreeGrafter"/>
</dbReference>
<evidence type="ECO:0000313" key="8">
    <source>
        <dbReference type="Proteomes" id="UP000283644"/>
    </source>
</evidence>
<accession>A0A417Y059</accession>
<gene>
    <name evidence="7" type="ORF">D0Z08_16995</name>
</gene>
<evidence type="ECO:0000256" key="5">
    <source>
        <dbReference type="PROSITE-ProRule" id="PRU00560"/>
    </source>
</evidence>